<proteinExistence type="predicted"/>
<comment type="caution">
    <text evidence="1">The sequence shown here is derived from an EMBL/GenBank/DDBJ whole genome shotgun (WGS) entry which is preliminary data.</text>
</comment>
<organism evidence="1 2">
    <name type="scientific">Hydnum rufescens UP504</name>
    <dbReference type="NCBI Taxonomy" id="1448309"/>
    <lineage>
        <taxon>Eukaryota</taxon>
        <taxon>Fungi</taxon>
        <taxon>Dikarya</taxon>
        <taxon>Basidiomycota</taxon>
        <taxon>Agaricomycotina</taxon>
        <taxon>Agaricomycetes</taxon>
        <taxon>Cantharellales</taxon>
        <taxon>Hydnaceae</taxon>
        <taxon>Hydnum</taxon>
    </lineage>
</organism>
<protein>
    <submittedName>
        <fullName evidence="1">Uncharacterized protein</fullName>
    </submittedName>
</protein>
<accession>A0A9P6DG09</accession>
<reference evidence="1" key="1">
    <citation type="journal article" date="2020" name="Nat. Commun.">
        <title>Large-scale genome sequencing of mycorrhizal fungi provides insights into the early evolution of symbiotic traits.</title>
        <authorList>
            <person name="Miyauchi S."/>
            <person name="Kiss E."/>
            <person name="Kuo A."/>
            <person name="Drula E."/>
            <person name="Kohler A."/>
            <person name="Sanchez-Garcia M."/>
            <person name="Morin E."/>
            <person name="Andreopoulos B."/>
            <person name="Barry K.W."/>
            <person name="Bonito G."/>
            <person name="Buee M."/>
            <person name="Carver A."/>
            <person name="Chen C."/>
            <person name="Cichocki N."/>
            <person name="Clum A."/>
            <person name="Culley D."/>
            <person name="Crous P.W."/>
            <person name="Fauchery L."/>
            <person name="Girlanda M."/>
            <person name="Hayes R.D."/>
            <person name="Keri Z."/>
            <person name="LaButti K."/>
            <person name="Lipzen A."/>
            <person name="Lombard V."/>
            <person name="Magnuson J."/>
            <person name="Maillard F."/>
            <person name="Murat C."/>
            <person name="Nolan M."/>
            <person name="Ohm R.A."/>
            <person name="Pangilinan J."/>
            <person name="Pereira M.F."/>
            <person name="Perotto S."/>
            <person name="Peter M."/>
            <person name="Pfister S."/>
            <person name="Riley R."/>
            <person name="Sitrit Y."/>
            <person name="Stielow J.B."/>
            <person name="Szollosi G."/>
            <person name="Zifcakova L."/>
            <person name="Stursova M."/>
            <person name="Spatafora J.W."/>
            <person name="Tedersoo L."/>
            <person name="Vaario L.M."/>
            <person name="Yamada A."/>
            <person name="Yan M."/>
            <person name="Wang P."/>
            <person name="Xu J."/>
            <person name="Bruns T."/>
            <person name="Baldrian P."/>
            <person name="Vilgalys R."/>
            <person name="Dunand C."/>
            <person name="Henrissat B."/>
            <person name="Grigoriev I.V."/>
            <person name="Hibbett D."/>
            <person name="Nagy L.G."/>
            <person name="Martin F.M."/>
        </authorList>
    </citation>
    <scope>NUCLEOTIDE SEQUENCE</scope>
    <source>
        <strain evidence="1">UP504</strain>
    </source>
</reference>
<name>A0A9P6DG09_9AGAM</name>
<sequence length="99" mass="10492">MLSASCMSPGPGVESSVAIVNSNEARIAESHQLYTLSNLRVCGLFGSKIWGTSLTPAGPEVAATTTGPSNPRVLSQCMYVIRMQEIHFVLAMGSFVAFL</sequence>
<evidence type="ECO:0000313" key="2">
    <source>
        <dbReference type="Proteomes" id="UP000886523"/>
    </source>
</evidence>
<keyword evidence="2" id="KW-1185">Reference proteome</keyword>
<evidence type="ECO:0000313" key="1">
    <source>
        <dbReference type="EMBL" id="KAF9503886.1"/>
    </source>
</evidence>
<dbReference type="Proteomes" id="UP000886523">
    <property type="component" value="Unassembled WGS sequence"/>
</dbReference>
<gene>
    <name evidence="1" type="ORF">BS47DRAFT_736575</name>
</gene>
<dbReference type="EMBL" id="MU129288">
    <property type="protein sequence ID" value="KAF9503886.1"/>
    <property type="molecule type" value="Genomic_DNA"/>
</dbReference>
<dbReference type="AlphaFoldDB" id="A0A9P6DG09"/>